<keyword evidence="4" id="KW-1185">Reference proteome</keyword>
<name>A0A348BSR3_9VIRU</name>
<feature type="compositionally biased region" description="Pro residues" evidence="1">
    <location>
        <begin position="216"/>
        <end position="228"/>
    </location>
</feature>
<accession>A0A348BSR3</accession>
<evidence type="ECO:0000259" key="2">
    <source>
        <dbReference type="Pfam" id="PF02957"/>
    </source>
</evidence>
<feature type="region of interest" description="Disordered" evidence="1">
    <location>
        <begin position="83"/>
        <end position="102"/>
    </location>
</feature>
<evidence type="ECO:0000256" key="1">
    <source>
        <dbReference type="SAM" id="MobiDB-lite"/>
    </source>
</evidence>
<protein>
    <recommendedName>
        <fullName evidence="2">Hepatitis TT virus Orf2/Gyrovirus Vp2 N-terminal domain-containing protein</fullName>
    </recommendedName>
</protein>
<dbReference type="EMBL" id="LC387548">
    <property type="protein sequence ID" value="BBE36950.1"/>
    <property type="molecule type" value="Genomic_DNA"/>
</dbReference>
<feature type="domain" description="Hepatitis TT virus Orf2/Gyrovirus Vp2 N-terminal" evidence="2">
    <location>
        <begin position="44"/>
        <end position="74"/>
    </location>
</feature>
<feature type="region of interest" description="Disordered" evidence="1">
    <location>
        <begin position="179"/>
        <end position="238"/>
    </location>
</feature>
<dbReference type="RefSeq" id="YP_010797477.1">
    <property type="nucleotide sequence ID" value="NC_076178.1"/>
</dbReference>
<dbReference type="KEGG" id="vg:80535268"/>
<evidence type="ECO:0000313" key="3">
    <source>
        <dbReference type="EMBL" id="BBE36950.1"/>
    </source>
</evidence>
<sequence>MEVPIENYFERKGTKEVKKISYVQFTIDGSCFDSPDIHPDITFKRKEAQWKRLISQTHQSWCHCGNYLNHFCKQQPIANSSASLWSTSGEKDNVEGATGGPEDTSVAMVADLGESFAADGDFTEEEEVSGTLMPKEECRALMTSSQETSTQMESSQTKLWHELQPLLSSDAKWDSIKSISSTSSSSIEEIELDSLDIGSETDISWDGSEVDSWAYPSPPHTPPPPNLPPWGGGVDLSP</sequence>
<proteinExistence type="predicted"/>
<dbReference type="Proteomes" id="UP000678005">
    <property type="component" value="Segment"/>
</dbReference>
<reference evidence="3 4" key="1">
    <citation type="journal article" date="2018" name="Virus Res.">
        <title>Identification and whole genome characterization of novel anelloviruses in masked palm civets (Paguma larvata): Segregation into four distinct clades.</title>
        <authorList>
            <person name="Nishizawa T."/>
            <person name="Sugimoto Y."/>
            <person name="Takeda T."/>
            <person name="Kodera Y."/>
            <person name="Hatano Y."/>
            <person name="Takahashi M."/>
            <person name="Okamoto H."/>
        </authorList>
    </citation>
    <scope>NUCLEOTIDE SEQUENCE [LARGE SCALE GENOMIC DNA]</scope>
    <source>
        <strain evidence="3">Pl-TTV3</strain>
    </source>
</reference>
<evidence type="ECO:0000313" key="4">
    <source>
        <dbReference type="Proteomes" id="UP000678005"/>
    </source>
</evidence>
<dbReference type="Pfam" id="PF02957">
    <property type="entry name" value="TT_ORF2-like"/>
    <property type="match status" value="1"/>
</dbReference>
<dbReference type="InterPro" id="IPR004118">
    <property type="entry name" value="HEV_TT_vir_Orf2/Gyrovir_Vp2_N"/>
</dbReference>
<organism evidence="3 4">
    <name type="scientific">Paguma larvata torque teno virus</name>
    <dbReference type="NCBI Taxonomy" id="2219036"/>
    <lineage>
        <taxon>Viruses</taxon>
        <taxon>Monodnaviria</taxon>
        <taxon>Shotokuvirae</taxon>
        <taxon>Commensaviricota</taxon>
        <taxon>Cardeaviricetes</taxon>
        <taxon>Sanitavirales</taxon>
        <taxon>Anelloviridae</taxon>
        <taxon>Etatorquevirus</taxon>
        <taxon>Etatorquevirus viver3</taxon>
    </lineage>
</organism>
<dbReference type="GeneID" id="80535268"/>